<evidence type="ECO:0000259" key="5">
    <source>
        <dbReference type="Pfam" id="PF08167"/>
    </source>
</evidence>
<dbReference type="AlphaFoldDB" id="A0A2U1PG49"/>
<sequence length="822" mass="90348">MAAFEYVNNVYDPSLKPRLLRSLIKEHIPDEKQQLRNSLHLSHLVSAVKTHELLSERQSIDDKKMAEKWKSAVDFWVDRVLMLLSSNMPDKCWAGICLLGVTCEGCSPERFLASYSVWFQKLLSHLQPPAESHFVKAACCVSLSDLLTRLSGLPNTKRDGTTHAAKLLQPVLNLMHKDNSDADGAASLLCTILTLFPSSLQKTCDSVEAAIVTKIMSGKCTTDMLKKLARCLSLLPKSKGDEDSWSLMIYKVLVAINVLLNDSFQGLEEETRSSEIMRALVPPKKDPPAPLGTTTTTISSPPAPLGGLTIFDISNKATLQERVSMPSISALMLCCSTMLTTSYPAKAKLPVRLLLMLVERVLMVDGSLPHTLYPTITAMQQEYVCLELPVQHSYSLDILCGIVKGAHSQLLPHAAHMIRIVTEYLRRCELPELRIKLYALIKLMLLSMGVGLTIYLAEDVVSSASIDLDSVGDRGGEAFSNSEPVQKKRKHEMAVTSHENQSETIHTHKNPVPISLKIAALEALETLLTVGGGLRSEGWRSNVDLLIKTVATDACNGGWTKPTNDSNNTYSNSSSWADFQLASLRALLASLLSPGRVRPPYLAHGLELFRKGKQGVGSKLAEFCAHALMTLEVLIHPRAIPLIDFGSSIEYSPNDGKNMFMDNNLYFSSQKHNPISAGTSKNGFENPESEEDDLYEKWVKDNDANEPLVTEQPNNITTNEITPPLSEKLVSIEGPSSAKVTHEDKGKGIMVETQSLEIISKRSEVLSQTVDFRASDKMETGDMGSKGNTLLSDFMSGLGDNDDPMDEIPDIVDVEPDSSDDE</sequence>
<keyword evidence="3" id="KW-0539">Nucleus</keyword>
<dbReference type="Pfam" id="PF08167">
    <property type="entry name" value="RIX1"/>
    <property type="match status" value="1"/>
</dbReference>
<dbReference type="PANTHER" id="PTHR34105">
    <property type="entry name" value="PROLINE-, GLUTAMIC ACID- AND LEUCINE-RICH PROTEIN 1"/>
    <property type="match status" value="1"/>
</dbReference>
<dbReference type="Proteomes" id="UP000245207">
    <property type="component" value="Unassembled WGS sequence"/>
</dbReference>
<dbReference type="GO" id="GO:0006364">
    <property type="term" value="P:rRNA processing"/>
    <property type="evidence" value="ECO:0007669"/>
    <property type="project" value="TreeGrafter"/>
</dbReference>
<dbReference type="InterPro" id="IPR012583">
    <property type="entry name" value="RIX1_N"/>
</dbReference>
<comment type="similarity">
    <text evidence="2">Belongs to the RIX1/PELP1 family.</text>
</comment>
<feature type="domain" description="Pre-rRNA-processing protein RIX1 N-terminal" evidence="5">
    <location>
        <begin position="23"/>
        <end position="220"/>
    </location>
</feature>
<keyword evidence="7" id="KW-1185">Reference proteome</keyword>
<evidence type="ECO:0000313" key="6">
    <source>
        <dbReference type="EMBL" id="PWA84736.1"/>
    </source>
</evidence>
<dbReference type="SUPFAM" id="SSF48371">
    <property type="entry name" value="ARM repeat"/>
    <property type="match status" value="1"/>
</dbReference>
<gene>
    <name evidence="6" type="ORF">CTI12_AA083560</name>
</gene>
<evidence type="ECO:0000256" key="4">
    <source>
        <dbReference type="SAM" id="MobiDB-lite"/>
    </source>
</evidence>
<dbReference type="OrthoDB" id="20900at2759"/>
<dbReference type="Gene3D" id="1.25.10.10">
    <property type="entry name" value="Leucine-rich Repeat Variant"/>
    <property type="match status" value="1"/>
</dbReference>
<evidence type="ECO:0000313" key="7">
    <source>
        <dbReference type="Proteomes" id="UP000245207"/>
    </source>
</evidence>
<comment type="caution">
    <text evidence="6">The sequence shown here is derived from an EMBL/GenBank/DDBJ whole genome shotgun (WGS) entry which is preliminary data.</text>
</comment>
<organism evidence="6 7">
    <name type="scientific">Artemisia annua</name>
    <name type="common">Sweet wormwood</name>
    <dbReference type="NCBI Taxonomy" id="35608"/>
    <lineage>
        <taxon>Eukaryota</taxon>
        <taxon>Viridiplantae</taxon>
        <taxon>Streptophyta</taxon>
        <taxon>Embryophyta</taxon>
        <taxon>Tracheophyta</taxon>
        <taxon>Spermatophyta</taxon>
        <taxon>Magnoliopsida</taxon>
        <taxon>eudicotyledons</taxon>
        <taxon>Gunneridae</taxon>
        <taxon>Pentapetalae</taxon>
        <taxon>asterids</taxon>
        <taxon>campanulids</taxon>
        <taxon>Asterales</taxon>
        <taxon>Asteraceae</taxon>
        <taxon>Asteroideae</taxon>
        <taxon>Anthemideae</taxon>
        <taxon>Artemisiinae</taxon>
        <taxon>Artemisia</taxon>
    </lineage>
</organism>
<dbReference type="InterPro" id="IPR011989">
    <property type="entry name" value="ARM-like"/>
</dbReference>
<protein>
    <recommendedName>
        <fullName evidence="5">Pre-rRNA-processing protein RIX1 N-terminal domain-containing protein</fullName>
    </recommendedName>
</protein>
<proteinExistence type="inferred from homology"/>
<feature type="compositionally biased region" description="Acidic residues" evidence="4">
    <location>
        <begin position="800"/>
        <end position="822"/>
    </location>
</feature>
<dbReference type="STRING" id="35608.A0A2U1PG49"/>
<dbReference type="EMBL" id="PKPP01001198">
    <property type="protein sequence ID" value="PWA84736.1"/>
    <property type="molecule type" value="Genomic_DNA"/>
</dbReference>
<feature type="region of interest" description="Disordered" evidence="4">
    <location>
        <begin position="777"/>
        <end position="822"/>
    </location>
</feature>
<dbReference type="InterPro" id="IPR016024">
    <property type="entry name" value="ARM-type_fold"/>
</dbReference>
<dbReference type="GO" id="GO:0005634">
    <property type="term" value="C:nucleus"/>
    <property type="evidence" value="ECO:0007669"/>
    <property type="project" value="UniProtKB-SubCell"/>
</dbReference>
<evidence type="ECO:0000256" key="1">
    <source>
        <dbReference type="ARBA" id="ARBA00004123"/>
    </source>
</evidence>
<comment type="subcellular location">
    <subcellularLocation>
        <location evidence="1">Nucleus</location>
    </subcellularLocation>
</comment>
<accession>A0A2U1PG49</accession>
<name>A0A2U1PG49_ARTAN</name>
<evidence type="ECO:0000256" key="2">
    <source>
        <dbReference type="ARBA" id="ARBA00010511"/>
    </source>
</evidence>
<reference evidence="6 7" key="1">
    <citation type="journal article" date="2018" name="Mol. Plant">
        <title>The genome of Artemisia annua provides insight into the evolution of Asteraceae family and artemisinin biosynthesis.</title>
        <authorList>
            <person name="Shen Q."/>
            <person name="Zhang L."/>
            <person name="Liao Z."/>
            <person name="Wang S."/>
            <person name="Yan T."/>
            <person name="Shi P."/>
            <person name="Liu M."/>
            <person name="Fu X."/>
            <person name="Pan Q."/>
            <person name="Wang Y."/>
            <person name="Lv Z."/>
            <person name="Lu X."/>
            <person name="Zhang F."/>
            <person name="Jiang W."/>
            <person name="Ma Y."/>
            <person name="Chen M."/>
            <person name="Hao X."/>
            <person name="Li L."/>
            <person name="Tang Y."/>
            <person name="Lv G."/>
            <person name="Zhou Y."/>
            <person name="Sun X."/>
            <person name="Brodelius P.E."/>
            <person name="Rose J.K.C."/>
            <person name="Tang K."/>
        </authorList>
    </citation>
    <scope>NUCLEOTIDE SEQUENCE [LARGE SCALE GENOMIC DNA]</scope>
    <source>
        <strain evidence="7">cv. Huhao1</strain>
        <tissue evidence="6">Leaf</tissue>
    </source>
</reference>
<evidence type="ECO:0000256" key="3">
    <source>
        <dbReference type="ARBA" id="ARBA00023242"/>
    </source>
</evidence>
<dbReference type="PANTHER" id="PTHR34105:SF1">
    <property type="entry name" value="PROLINE-, GLUTAMIC ACID- AND LEUCINE-RICH PROTEIN 1"/>
    <property type="match status" value="1"/>
</dbReference>